<gene>
    <name evidence="1" type="ORF">JMN32_20345</name>
</gene>
<dbReference type="GO" id="GO:0015035">
    <property type="term" value="F:protein-disulfide reductase activity"/>
    <property type="evidence" value="ECO:0007669"/>
    <property type="project" value="InterPro"/>
</dbReference>
<dbReference type="PANTHER" id="PTHR33639:SF2">
    <property type="entry name" value="DUF393 DOMAIN-CONTAINING PROTEIN"/>
    <property type="match status" value="1"/>
</dbReference>
<name>A0A937FYV1_9BACT</name>
<dbReference type="Proteomes" id="UP000614216">
    <property type="component" value="Unassembled WGS sequence"/>
</dbReference>
<evidence type="ECO:0000313" key="1">
    <source>
        <dbReference type="EMBL" id="MBL6448674.1"/>
    </source>
</evidence>
<accession>A0A937FYV1</accession>
<dbReference type="EMBL" id="JAEUGD010000064">
    <property type="protein sequence ID" value="MBL6448674.1"/>
    <property type="molecule type" value="Genomic_DNA"/>
</dbReference>
<dbReference type="AlphaFoldDB" id="A0A937FYV1"/>
<proteinExistence type="predicted"/>
<keyword evidence="2" id="KW-1185">Reference proteome</keyword>
<comment type="caution">
    <text evidence="1">The sequence shown here is derived from an EMBL/GenBank/DDBJ whole genome shotgun (WGS) entry which is preliminary data.</text>
</comment>
<sequence length="146" mass="16906">MGTHNPLISDMHDKDLILFDGVCNLCNGTVNFVLDRDRSRCFVFGSLQSEKSKEILRSHHYDPEALNSIVVITRSGRLMTKSNAALHIARQLSGGWKLLYLFKILPRFIRDAVYDLVAANRYKWFGRQDHCRMTSPELKQRFLDAY</sequence>
<protein>
    <submittedName>
        <fullName evidence="1">Thiol-disulfide oxidoreductase DCC family protein</fullName>
    </submittedName>
</protein>
<dbReference type="Pfam" id="PF04134">
    <property type="entry name" value="DCC1-like"/>
    <property type="match status" value="1"/>
</dbReference>
<dbReference type="InterPro" id="IPR007263">
    <property type="entry name" value="DCC1-like"/>
</dbReference>
<dbReference type="InterPro" id="IPR052927">
    <property type="entry name" value="DCC_oxidoreductase"/>
</dbReference>
<evidence type="ECO:0000313" key="2">
    <source>
        <dbReference type="Proteomes" id="UP000614216"/>
    </source>
</evidence>
<dbReference type="PANTHER" id="PTHR33639">
    <property type="entry name" value="THIOL-DISULFIDE OXIDOREDUCTASE DCC"/>
    <property type="match status" value="1"/>
</dbReference>
<reference evidence="1" key="1">
    <citation type="submission" date="2021-01" db="EMBL/GenBank/DDBJ databases">
        <title>Fulvivirga kasyanovii gen. nov., sp nov., a novel member of the phylum Bacteroidetes isolated from seawater in a mussel farm.</title>
        <authorList>
            <person name="Zhao L.-H."/>
            <person name="Wang Z.-J."/>
        </authorList>
    </citation>
    <scope>NUCLEOTIDE SEQUENCE</scope>
    <source>
        <strain evidence="1">29W222</strain>
    </source>
</reference>
<organism evidence="1 2">
    <name type="scientific">Fulvivirga marina</name>
    <dbReference type="NCBI Taxonomy" id="2494733"/>
    <lineage>
        <taxon>Bacteria</taxon>
        <taxon>Pseudomonadati</taxon>
        <taxon>Bacteroidota</taxon>
        <taxon>Cytophagia</taxon>
        <taxon>Cytophagales</taxon>
        <taxon>Fulvivirgaceae</taxon>
        <taxon>Fulvivirga</taxon>
    </lineage>
</organism>